<reference evidence="4" key="1">
    <citation type="submission" date="2017-06" db="EMBL/GenBank/DDBJ databases">
        <title>Investigating the central metabolism of Clostridium thermosuccinogenes.</title>
        <authorList>
            <person name="Koendjbiharie J.G."/>
            <person name="Van Kranenburg R."/>
            <person name="Vriesendorp B."/>
        </authorList>
    </citation>
    <scope>NUCLEOTIDE SEQUENCE [LARGE SCALE GENOMIC DNA]</scope>
    <source>
        <strain evidence="4">DSM 5806</strain>
    </source>
</reference>
<feature type="domain" description="DUF2007" evidence="2">
    <location>
        <begin position="12"/>
        <end position="78"/>
    </location>
</feature>
<organism evidence="3 4">
    <name type="scientific">Clostridium thermosuccinogenes</name>
    <dbReference type="NCBI Taxonomy" id="84032"/>
    <lineage>
        <taxon>Bacteria</taxon>
        <taxon>Bacillati</taxon>
        <taxon>Bacillota</taxon>
        <taxon>Clostridia</taxon>
        <taxon>Eubacteriales</taxon>
        <taxon>Clostridiaceae</taxon>
        <taxon>Clostridium</taxon>
    </lineage>
</organism>
<name>A0A2K2FK19_9CLOT</name>
<evidence type="ECO:0000313" key="3">
    <source>
        <dbReference type="EMBL" id="PNU00927.1"/>
    </source>
</evidence>
<feature type="compositionally biased region" description="Basic and acidic residues" evidence="1">
    <location>
        <begin position="86"/>
        <end position="115"/>
    </location>
</feature>
<dbReference type="RefSeq" id="WP_103080309.1">
    <property type="nucleotide sequence ID" value="NZ_CP021850.1"/>
</dbReference>
<dbReference type="Pfam" id="PF09413">
    <property type="entry name" value="DUF2007"/>
    <property type="match status" value="1"/>
</dbReference>
<dbReference type="AlphaFoldDB" id="A0A2K2FK19"/>
<gene>
    <name evidence="3" type="ORF">CDQ84_03325</name>
</gene>
<dbReference type="KEGG" id="cthd:CDO33_01055"/>
<dbReference type="InterPro" id="IPR018551">
    <property type="entry name" value="DUF2007"/>
</dbReference>
<dbReference type="OrthoDB" id="1739766at2"/>
<accession>A0A2K2FK19</accession>
<comment type="caution">
    <text evidence="3">The sequence shown here is derived from an EMBL/GenBank/DDBJ whole genome shotgun (WGS) entry which is preliminary data.</text>
</comment>
<proteinExistence type="predicted"/>
<sequence length="115" mass="12418">MKDFHEREKNGWACLTTVSNDIEFNILKGLLETADIPAIKKVEGLDGLAEIITGAPLTGIEVWVPTDRFDEAMQLLQSGAIDEEESKPGVEAEEGTKSDEGNESDQGKPDGADAE</sequence>
<keyword evidence="4" id="KW-1185">Reference proteome</keyword>
<dbReference type="EMBL" id="NIOJ01000005">
    <property type="protein sequence ID" value="PNU00927.1"/>
    <property type="molecule type" value="Genomic_DNA"/>
</dbReference>
<feature type="region of interest" description="Disordered" evidence="1">
    <location>
        <begin position="78"/>
        <end position="115"/>
    </location>
</feature>
<protein>
    <recommendedName>
        <fullName evidence="2">DUF2007 domain-containing protein</fullName>
    </recommendedName>
</protein>
<evidence type="ECO:0000259" key="2">
    <source>
        <dbReference type="Pfam" id="PF09413"/>
    </source>
</evidence>
<dbReference type="Proteomes" id="UP000236151">
    <property type="component" value="Unassembled WGS sequence"/>
</dbReference>
<evidence type="ECO:0000256" key="1">
    <source>
        <dbReference type="SAM" id="MobiDB-lite"/>
    </source>
</evidence>
<evidence type="ECO:0000313" key="4">
    <source>
        <dbReference type="Proteomes" id="UP000236151"/>
    </source>
</evidence>